<evidence type="ECO:0000313" key="2">
    <source>
        <dbReference type="EMBL" id="KAH8041595.1"/>
    </source>
</evidence>
<protein>
    <submittedName>
        <fullName evidence="2">Uncharacterized protein</fullName>
    </submittedName>
</protein>
<name>A0A9J6F4H5_RHIMP</name>
<keyword evidence="3" id="KW-1185">Reference proteome</keyword>
<feature type="compositionally biased region" description="Basic and acidic residues" evidence="1">
    <location>
        <begin position="196"/>
        <end position="206"/>
    </location>
</feature>
<sequence length="224" mass="24608">MAWRVDLNGLVIGAEMEDHAQIEAEVKDDVSAESRRDSHSLCPAARGDVVTRGARRERLPEPRATLAETWEARPRNRREGRDDFERRVWSPAALRCTGVAFRRGGNDLDSRTAVFPTSALETDGGRCLLLIGRRRDDVLCRRLKVTARCGTTLPVLPEDVTGLAAHLARCCDPEAPRMDVGAYRRNPVVSELRVSSKSEFRGRESVPPDVSMGASTSKGAVASS</sequence>
<dbReference type="Proteomes" id="UP000821866">
    <property type="component" value="Chromosome 1"/>
</dbReference>
<evidence type="ECO:0000256" key="1">
    <source>
        <dbReference type="SAM" id="MobiDB-lite"/>
    </source>
</evidence>
<reference evidence="2" key="2">
    <citation type="submission" date="2021-09" db="EMBL/GenBank/DDBJ databases">
        <authorList>
            <person name="Jia N."/>
            <person name="Wang J."/>
            <person name="Shi W."/>
            <person name="Du L."/>
            <person name="Sun Y."/>
            <person name="Zhan W."/>
            <person name="Jiang J."/>
            <person name="Wang Q."/>
            <person name="Zhang B."/>
            <person name="Ji P."/>
            <person name="Sakyi L.B."/>
            <person name="Cui X."/>
            <person name="Yuan T."/>
            <person name="Jiang B."/>
            <person name="Yang W."/>
            <person name="Lam T.T.-Y."/>
            <person name="Chang Q."/>
            <person name="Ding S."/>
            <person name="Wang X."/>
            <person name="Zhu J."/>
            <person name="Ruan X."/>
            <person name="Zhao L."/>
            <person name="Wei J."/>
            <person name="Que T."/>
            <person name="Du C."/>
            <person name="Cheng J."/>
            <person name="Dai P."/>
            <person name="Han X."/>
            <person name="Huang E."/>
            <person name="Gao Y."/>
            <person name="Liu J."/>
            <person name="Shao H."/>
            <person name="Ye R."/>
            <person name="Li L."/>
            <person name="Wei W."/>
            <person name="Wang X."/>
            <person name="Wang C."/>
            <person name="Huo Q."/>
            <person name="Li W."/>
            <person name="Guo W."/>
            <person name="Chen H."/>
            <person name="Chen S."/>
            <person name="Zhou L."/>
            <person name="Zhou L."/>
            <person name="Ni X."/>
            <person name="Tian J."/>
            <person name="Zhou Y."/>
            <person name="Sheng Y."/>
            <person name="Liu T."/>
            <person name="Pan Y."/>
            <person name="Xia L."/>
            <person name="Li J."/>
            <person name="Zhao F."/>
            <person name="Cao W."/>
        </authorList>
    </citation>
    <scope>NUCLEOTIDE SEQUENCE</scope>
    <source>
        <strain evidence="2">Rmic-2018</strain>
        <tissue evidence="2">Larvae</tissue>
    </source>
</reference>
<proteinExistence type="predicted"/>
<dbReference type="EMBL" id="JABSTU010000001">
    <property type="protein sequence ID" value="KAH8041595.1"/>
    <property type="molecule type" value="Genomic_DNA"/>
</dbReference>
<dbReference type="AlphaFoldDB" id="A0A9J6F4H5"/>
<comment type="caution">
    <text evidence="2">The sequence shown here is derived from an EMBL/GenBank/DDBJ whole genome shotgun (WGS) entry which is preliminary data.</text>
</comment>
<feature type="compositionally biased region" description="Polar residues" evidence="1">
    <location>
        <begin position="213"/>
        <end position="224"/>
    </location>
</feature>
<organism evidence="2 3">
    <name type="scientific">Rhipicephalus microplus</name>
    <name type="common">Cattle tick</name>
    <name type="synonym">Boophilus microplus</name>
    <dbReference type="NCBI Taxonomy" id="6941"/>
    <lineage>
        <taxon>Eukaryota</taxon>
        <taxon>Metazoa</taxon>
        <taxon>Ecdysozoa</taxon>
        <taxon>Arthropoda</taxon>
        <taxon>Chelicerata</taxon>
        <taxon>Arachnida</taxon>
        <taxon>Acari</taxon>
        <taxon>Parasitiformes</taxon>
        <taxon>Ixodida</taxon>
        <taxon>Ixodoidea</taxon>
        <taxon>Ixodidae</taxon>
        <taxon>Rhipicephalinae</taxon>
        <taxon>Rhipicephalus</taxon>
        <taxon>Boophilus</taxon>
    </lineage>
</organism>
<reference evidence="2" key="1">
    <citation type="journal article" date="2020" name="Cell">
        <title>Large-Scale Comparative Analyses of Tick Genomes Elucidate Their Genetic Diversity and Vector Capacities.</title>
        <authorList>
            <consortium name="Tick Genome and Microbiome Consortium (TIGMIC)"/>
            <person name="Jia N."/>
            <person name="Wang J."/>
            <person name="Shi W."/>
            <person name="Du L."/>
            <person name="Sun Y."/>
            <person name="Zhan W."/>
            <person name="Jiang J.F."/>
            <person name="Wang Q."/>
            <person name="Zhang B."/>
            <person name="Ji P."/>
            <person name="Bell-Sakyi L."/>
            <person name="Cui X.M."/>
            <person name="Yuan T.T."/>
            <person name="Jiang B.G."/>
            <person name="Yang W.F."/>
            <person name="Lam T.T."/>
            <person name="Chang Q.C."/>
            <person name="Ding S.J."/>
            <person name="Wang X.J."/>
            <person name="Zhu J.G."/>
            <person name="Ruan X.D."/>
            <person name="Zhao L."/>
            <person name="Wei J.T."/>
            <person name="Ye R.Z."/>
            <person name="Que T.C."/>
            <person name="Du C.H."/>
            <person name="Zhou Y.H."/>
            <person name="Cheng J.X."/>
            <person name="Dai P.F."/>
            <person name="Guo W.B."/>
            <person name="Han X.H."/>
            <person name="Huang E.J."/>
            <person name="Li L.F."/>
            <person name="Wei W."/>
            <person name="Gao Y.C."/>
            <person name="Liu J.Z."/>
            <person name="Shao H.Z."/>
            <person name="Wang X."/>
            <person name="Wang C.C."/>
            <person name="Yang T.C."/>
            <person name="Huo Q.B."/>
            <person name="Li W."/>
            <person name="Chen H.Y."/>
            <person name="Chen S.E."/>
            <person name="Zhou L.G."/>
            <person name="Ni X.B."/>
            <person name="Tian J.H."/>
            <person name="Sheng Y."/>
            <person name="Liu T."/>
            <person name="Pan Y.S."/>
            <person name="Xia L.Y."/>
            <person name="Li J."/>
            <person name="Zhao F."/>
            <person name="Cao W.C."/>
        </authorList>
    </citation>
    <scope>NUCLEOTIDE SEQUENCE</scope>
    <source>
        <strain evidence="2">Rmic-2018</strain>
    </source>
</reference>
<evidence type="ECO:0000313" key="3">
    <source>
        <dbReference type="Proteomes" id="UP000821866"/>
    </source>
</evidence>
<feature type="region of interest" description="Disordered" evidence="1">
    <location>
        <begin position="196"/>
        <end position="224"/>
    </location>
</feature>
<accession>A0A9J6F4H5</accession>
<gene>
    <name evidence="2" type="ORF">HPB51_017040</name>
</gene>